<dbReference type="NCBIfam" id="TIGR03558">
    <property type="entry name" value="oxido_grp_1"/>
    <property type="match status" value="1"/>
</dbReference>
<keyword evidence="4" id="KW-1185">Reference proteome</keyword>
<accession>A0A1I6U834</accession>
<dbReference type="InterPro" id="IPR019949">
    <property type="entry name" value="CmoO-like"/>
</dbReference>
<dbReference type="GO" id="GO:0005829">
    <property type="term" value="C:cytosol"/>
    <property type="evidence" value="ECO:0007669"/>
    <property type="project" value="TreeGrafter"/>
</dbReference>
<dbReference type="InterPro" id="IPR011251">
    <property type="entry name" value="Luciferase-like_dom"/>
</dbReference>
<dbReference type="PANTHER" id="PTHR30137">
    <property type="entry name" value="LUCIFERASE-LIKE MONOOXYGENASE"/>
    <property type="match status" value="1"/>
</dbReference>
<dbReference type="InterPro" id="IPR036661">
    <property type="entry name" value="Luciferase-like_sf"/>
</dbReference>
<name>A0A1I6U834_9BACL</name>
<organism evidence="3 4">
    <name type="scientific">Marininema halotolerans</name>
    <dbReference type="NCBI Taxonomy" id="1155944"/>
    <lineage>
        <taxon>Bacteria</taxon>
        <taxon>Bacillati</taxon>
        <taxon>Bacillota</taxon>
        <taxon>Bacilli</taxon>
        <taxon>Bacillales</taxon>
        <taxon>Thermoactinomycetaceae</taxon>
        <taxon>Marininema</taxon>
    </lineage>
</organism>
<dbReference type="GO" id="GO:0016705">
    <property type="term" value="F:oxidoreductase activity, acting on paired donors, with incorporation or reduction of molecular oxygen"/>
    <property type="evidence" value="ECO:0007669"/>
    <property type="project" value="InterPro"/>
</dbReference>
<dbReference type="Pfam" id="PF00296">
    <property type="entry name" value="Bac_luciferase"/>
    <property type="match status" value="1"/>
</dbReference>
<evidence type="ECO:0000313" key="4">
    <source>
        <dbReference type="Proteomes" id="UP000198660"/>
    </source>
</evidence>
<dbReference type="RefSeq" id="WP_091839056.1">
    <property type="nucleotide sequence ID" value="NZ_FPAA01000014.1"/>
</dbReference>
<dbReference type="AlphaFoldDB" id="A0A1I6U834"/>
<evidence type="ECO:0000259" key="2">
    <source>
        <dbReference type="Pfam" id="PF00296"/>
    </source>
</evidence>
<dbReference type="Proteomes" id="UP000198660">
    <property type="component" value="Unassembled WGS sequence"/>
</dbReference>
<evidence type="ECO:0000313" key="3">
    <source>
        <dbReference type="EMBL" id="SFS97582.1"/>
    </source>
</evidence>
<protein>
    <submittedName>
        <fullName evidence="3">Luciferase family oxidoreductase, group 1</fullName>
    </submittedName>
</protein>
<evidence type="ECO:0000256" key="1">
    <source>
        <dbReference type="ARBA" id="ARBA00007789"/>
    </source>
</evidence>
<gene>
    <name evidence="3" type="ORF">SAMN05444972_11441</name>
</gene>
<dbReference type="InterPro" id="IPR050766">
    <property type="entry name" value="Bact_Lucif_Oxidored"/>
</dbReference>
<sequence length="338" mass="37607">MIKLSVLDQSPIPKGKTAIEALADTSRLAQETEKMGYHRFWVSEHHFSKSLAGSSPEVLISHLAAKTNHMRFGSGGVMLPHYSPYKVAENFKVLEALYPKRIDVGLGRAPGGLPLATRALQEGKKVTRDPYPQQLEDLITYLYDQTDENHRFPQLLATPLVDSHPEVWLLGSSGGSAHLAAQHGASYAFAQFINGEGGEEVVQFYRDHFRPSLINSHPHILLAIFVICADTEEEAERQASVLDLSLLLLQKSAGNPAGIPSIEDAQSYPYTEMDRAIIRHNRQRMIVGNSEQVKERILALGDSYGTEEFMIVSILHDMEAKLRSYQLVADAFRDELSS</sequence>
<dbReference type="FunFam" id="3.20.20.30:FF:000002">
    <property type="entry name" value="LLM class flavin-dependent oxidoreductase"/>
    <property type="match status" value="1"/>
</dbReference>
<dbReference type="OrthoDB" id="9780518at2"/>
<dbReference type="EMBL" id="FPAA01000014">
    <property type="protein sequence ID" value="SFS97582.1"/>
    <property type="molecule type" value="Genomic_DNA"/>
</dbReference>
<dbReference type="PANTHER" id="PTHR30137:SF19">
    <property type="entry name" value="LUCIFERASE-LIKE MONOOXYGENASE"/>
    <property type="match status" value="1"/>
</dbReference>
<reference evidence="4" key="1">
    <citation type="submission" date="2016-10" db="EMBL/GenBank/DDBJ databases">
        <authorList>
            <person name="Varghese N."/>
            <person name="Submissions S."/>
        </authorList>
    </citation>
    <scope>NUCLEOTIDE SEQUENCE [LARGE SCALE GENOMIC DNA]</scope>
    <source>
        <strain evidence="4">DSM 45789</strain>
    </source>
</reference>
<dbReference type="Gene3D" id="3.20.20.30">
    <property type="entry name" value="Luciferase-like domain"/>
    <property type="match status" value="1"/>
</dbReference>
<comment type="similarity">
    <text evidence="1">To bacterial alkanal monooxygenase alpha and beta chains.</text>
</comment>
<dbReference type="SUPFAM" id="SSF51679">
    <property type="entry name" value="Bacterial luciferase-like"/>
    <property type="match status" value="1"/>
</dbReference>
<proteinExistence type="predicted"/>
<feature type="domain" description="Luciferase-like" evidence="2">
    <location>
        <begin position="6"/>
        <end position="304"/>
    </location>
</feature>